<accession>A0A803QEA2</accession>
<evidence type="ECO:0000313" key="2">
    <source>
        <dbReference type="Proteomes" id="UP000596661"/>
    </source>
</evidence>
<keyword evidence="2" id="KW-1185">Reference proteome</keyword>
<reference evidence="1" key="2">
    <citation type="submission" date="2021-03" db="UniProtKB">
        <authorList>
            <consortium name="EnsemblPlants"/>
        </authorList>
    </citation>
    <scope>IDENTIFICATION</scope>
</reference>
<dbReference type="Proteomes" id="UP000596661">
    <property type="component" value="Chromosome 9"/>
</dbReference>
<protein>
    <submittedName>
        <fullName evidence="1">Uncharacterized protein</fullName>
    </submittedName>
</protein>
<proteinExistence type="predicted"/>
<dbReference type="AlphaFoldDB" id="A0A803QEA2"/>
<dbReference type="Gramene" id="evm.model.09.1388">
    <property type="protein sequence ID" value="cds.evm.model.09.1388"/>
    <property type="gene ID" value="evm.TU.09.1388"/>
</dbReference>
<name>A0A803QEA2_CANSA</name>
<evidence type="ECO:0000313" key="1">
    <source>
        <dbReference type="EnsemblPlants" id="cds.evm.model.09.1388"/>
    </source>
</evidence>
<dbReference type="EMBL" id="UZAU01000768">
    <property type="status" value="NOT_ANNOTATED_CDS"/>
    <property type="molecule type" value="Genomic_DNA"/>
</dbReference>
<sequence>MGQVIILLASNMLGDTLKNSVNGLLIDAFGSEEIRIELNKGVSNISEAGDRRIVIQDMVGTTAKSELEALTRFSVLLTEEPTWQGLMERFLETLGNIGALSLDEEVTTMGTLIGLEGMGQGCGRKSGRDISKCGIGNALDEELINSLLKALARDIREIWLFLKRD</sequence>
<organism evidence="1 2">
    <name type="scientific">Cannabis sativa</name>
    <name type="common">Hemp</name>
    <name type="synonym">Marijuana</name>
    <dbReference type="NCBI Taxonomy" id="3483"/>
    <lineage>
        <taxon>Eukaryota</taxon>
        <taxon>Viridiplantae</taxon>
        <taxon>Streptophyta</taxon>
        <taxon>Embryophyta</taxon>
        <taxon>Tracheophyta</taxon>
        <taxon>Spermatophyta</taxon>
        <taxon>Magnoliopsida</taxon>
        <taxon>eudicotyledons</taxon>
        <taxon>Gunneridae</taxon>
        <taxon>Pentapetalae</taxon>
        <taxon>rosids</taxon>
        <taxon>fabids</taxon>
        <taxon>Rosales</taxon>
        <taxon>Cannabaceae</taxon>
        <taxon>Cannabis</taxon>
    </lineage>
</organism>
<reference evidence="1" key="1">
    <citation type="submission" date="2018-11" db="EMBL/GenBank/DDBJ databases">
        <authorList>
            <person name="Grassa J C."/>
        </authorList>
    </citation>
    <scope>NUCLEOTIDE SEQUENCE [LARGE SCALE GENOMIC DNA]</scope>
</reference>
<dbReference type="EnsemblPlants" id="evm.model.09.1388">
    <property type="protein sequence ID" value="cds.evm.model.09.1388"/>
    <property type="gene ID" value="evm.TU.09.1388"/>
</dbReference>